<dbReference type="SUPFAM" id="SSF55785">
    <property type="entry name" value="PYP-like sensor domain (PAS domain)"/>
    <property type="match status" value="1"/>
</dbReference>
<evidence type="ECO:0000256" key="13">
    <source>
        <dbReference type="ARBA" id="ARBA00023136"/>
    </source>
</evidence>
<evidence type="ECO:0000256" key="4">
    <source>
        <dbReference type="ARBA" id="ARBA00022475"/>
    </source>
</evidence>
<dbReference type="InterPro" id="IPR033463">
    <property type="entry name" value="sCache_3"/>
</dbReference>
<dbReference type="Pfam" id="PF02518">
    <property type="entry name" value="HATPase_c"/>
    <property type="match status" value="1"/>
</dbReference>
<dbReference type="InterPro" id="IPR050351">
    <property type="entry name" value="BphY/WalK/GraS-like"/>
</dbReference>
<dbReference type="SUPFAM" id="SSF55890">
    <property type="entry name" value="Sporulation response regulatory protein Spo0B"/>
    <property type="match status" value="1"/>
</dbReference>
<dbReference type="GO" id="GO:0005886">
    <property type="term" value="C:plasma membrane"/>
    <property type="evidence" value="ECO:0007669"/>
    <property type="project" value="UniProtKB-SubCell"/>
</dbReference>
<dbReference type="InterPro" id="IPR003594">
    <property type="entry name" value="HATPase_dom"/>
</dbReference>
<dbReference type="GO" id="GO:0030295">
    <property type="term" value="F:protein kinase activator activity"/>
    <property type="evidence" value="ECO:0007669"/>
    <property type="project" value="TreeGrafter"/>
</dbReference>
<dbReference type="InterPro" id="IPR039506">
    <property type="entry name" value="SPOB_a"/>
</dbReference>
<dbReference type="RefSeq" id="WP_230788071.1">
    <property type="nucleotide sequence ID" value="NZ_JAJNCO010000002.1"/>
</dbReference>
<dbReference type="Gene3D" id="1.10.287.130">
    <property type="match status" value="1"/>
</dbReference>
<keyword evidence="13" id="KW-0472">Membrane</keyword>
<sequence>MKLRTQVLLLQSAVVAVALGIGFTVFATTTEDRVTDEHGQRALAIARSVSADPTVRDEVARYSAADDGVVSPDNPELASGAVQQAAEAVRTATGALFVVVTDDQGLRLAHPDPEQLGRRVSTDPTEALAGREVVTSESGTLGDSVRAKVPVTDPASGRVVGEVSVGIATDRVRADLRSDLADAVLIALAALGCGAVGSLLLANRWKRLTLGLEPEQLTELVREQEVVLHGISDGVVGTDARGNVTVVNAEARRLLDLDDRIGRNVGPDDGIGHSVDTLGMTPRLLDVLRSADGIPVAATTGDRVVVAVSRRVVRDGRDLGTVMSVRDRTDIETLTRELDAVKAMSTALRAQRHEFANRLHLLDGLLRRGHADQALEYIEQILGSGPLGEQLEGIDAITDPYLHAFLVAKAAHAREQGVALVLGENTWVHATVRAPVDVTTVLGNLLDNAIEAARTSGRAPAEVEVELMEDGADLHVSVADTGDGVDPELPDIFAEGATTRSDPTVPGGRGMGLALARRIARLHGGDVVLADRGGQRTPENPTGGAVFLATLPGMLDERDTGWAERI</sequence>
<dbReference type="Pfam" id="PF17203">
    <property type="entry name" value="sCache_3_2"/>
    <property type="match status" value="1"/>
</dbReference>
<dbReference type="EMBL" id="JAJNCO010000002">
    <property type="protein sequence ID" value="MCD2110164.1"/>
    <property type="molecule type" value="Genomic_DNA"/>
</dbReference>
<feature type="chain" id="PRO_5043733631" description="Sensor-like histidine kinase SenX3" evidence="15">
    <location>
        <begin position="28"/>
        <end position="566"/>
    </location>
</feature>
<keyword evidence="10" id="KW-0067">ATP-binding</keyword>
<dbReference type="GO" id="GO:0000155">
    <property type="term" value="F:phosphorelay sensor kinase activity"/>
    <property type="evidence" value="ECO:0007669"/>
    <property type="project" value="InterPro"/>
</dbReference>
<proteinExistence type="predicted"/>
<keyword evidence="4" id="KW-1003">Cell membrane</keyword>
<evidence type="ECO:0000313" key="18">
    <source>
        <dbReference type="Proteomes" id="UP001198630"/>
    </source>
</evidence>
<evidence type="ECO:0000256" key="6">
    <source>
        <dbReference type="ARBA" id="ARBA00022679"/>
    </source>
</evidence>
<evidence type="ECO:0000256" key="5">
    <source>
        <dbReference type="ARBA" id="ARBA00022553"/>
    </source>
</evidence>
<keyword evidence="15" id="KW-0732">Signal</keyword>
<name>A0AAW4XAU4_RHORH</name>
<dbReference type="EC" id="2.7.13.3" evidence="3"/>
<dbReference type="Proteomes" id="UP001198630">
    <property type="component" value="Unassembled WGS sequence"/>
</dbReference>
<organism evidence="17 18">
    <name type="scientific">Rhodococcus rhodochrous</name>
    <dbReference type="NCBI Taxonomy" id="1829"/>
    <lineage>
        <taxon>Bacteria</taxon>
        <taxon>Bacillati</taxon>
        <taxon>Actinomycetota</taxon>
        <taxon>Actinomycetes</taxon>
        <taxon>Mycobacteriales</taxon>
        <taxon>Nocardiaceae</taxon>
        <taxon>Rhodococcus</taxon>
    </lineage>
</organism>
<evidence type="ECO:0000256" key="8">
    <source>
        <dbReference type="ARBA" id="ARBA00022741"/>
    </source>
</evidence>
<evidence type="ECO:0000256" key="10">
    <source>
        <dbReference type="ARBA" id="ARBA00022840"/>
    </source>
</evidence>
<dbReference type="InterPro" id="IPR016120">
    <property type="entry name" value="Sig_transdc_His_kin_SpoOB"/>
</dbReference>
<evidence type="ECO:0000256" key="14">
    <source>
        <dbReference type="ARBA" id="ARBA00039401"/>
    </source>
</evidence>
<comment type="catalytic activity">
    <reaction evidence="1">
        <text>ATP + protein L-histidine = ADP + protein N-phospho-L-histidine.</text>
        <dbReference type="EC" id="2.7.13.3"/>
    </reaction>
</comment>
<dbReference type="GO" id="GO:0005524">
    <property type="term" value="F:ATP binding"/>
    <property type="evidence" value="ECO:0007669"/>
    <property type="project" value="UniProtKB-KW"/>
</dbReference>
<comment type="subcellular location">
    <subcellularLocation>
        <location evidence="2">Cell membrane</location>
        <topology evidence="2">Multi-pass membrane protein</topology>
    </subcellularLocation>
</comment>
<protein>
    <recommendedName>
        <fullName evidence="14">Sensor-like histidine kinase SenX3</fullName>
        <ecNumber evidence="3">2.7.13.3</ecNumber>
    </recommendedName>
</protein>
<dbReference type="AlphaFoldDB" id="A0AAW4XAU4"/>
<dbReference type="SUPFAM" id="SSF55874">
    <property type="entry name" value="ATPase domain of HSP90 chaperone/DNA topoisomerase II/histidine kinase"/>
    <property type="match status" value="1"/>
</dbReference>
<dbReference type="PANTHER" id="PTHR42878">
    <property type="entry name" value="TWO-COMPONENT HISTIDINE KINASE"/>
    <property type="match status" value="1"/>
</dbReference>
<evidence type="ECO:0000256" key="11">
    <source>
        <dbReference type="ARBA" id="ARBA00022989"/>
    </source>
</evidence>
<dbReference type="GO" id="GO:0000156">
    <property type="term" value="F:phosphorelay response regulator activity"/>
    <property type="evidence" value="ECO:0007669"/>
    <property type="project" value="TreeGrafter"/>
</dbReference>
<keyword evidence="6" id="KW-0808">Transferase</keyword>
<dbReference type="InterPro" id="IPR029151">
    <property type="entry name" value="Sensor-like_sf"/>
</dbReference>
<feature type="domain" description="Histidine kinase" evidence="16">
    <location>
        <begin position="441"/>
        <end position="555"/>
    </location>
</feature>
<keyword evidence="5" id="KW-0597">Phosphoprotein</keyword>
<evidence type="ECO:0000256" key="1">
    <source>
        <dbReference type="ARBA" id="ARBA00000085"/>
    </source>
</evidence>
<evidence type="ECO:0000256" key="12">
    <source>
        <dbReference type="ARBA" id="ARBA00023012"/>
    </source>
</evidence>
<dbReference type="PRINTS" id="PR00344">
    <property type="entry name" value="BCTRLSENSOR"/>
</dbReference>
<dbReference type="InterPro" id="IPR036890">
    <property type="entry name" value="HATPase_C_sf"/>
</dbReference>
<evidence type="ECO:0000259" key="16">
    <source>
        <dbReference type="PROSITE" id="PS50109"/>
    </source>
</evidence>
<keyword evidence="8" id="KW-0547">Nucleotide-binding</keyword>
<reference evidence="17" key="1">
    <citation type="submission" date="2021-11" db="EMBL/GenBank/DDBJ databases">
        <title>Development of a sustainable strategy for remediation of hydrocarbon-contaminated territories based on the waste exchange concept.</title>
        <authorList>
            <person name="Elkin A."/>
        </authorList>
    </citation>
    <scope>NUCLEOTIDE SEQUENCE</scope>
    <source>
        <strain evidence="17">IEGM 757</strain>
    </source>
</reference>
<dbReference type="PROSITE" id="PS50109">
    <property type="entry name" value="HIS_KIN"/>
    <property type="match status" value="1"/>
</dbReference>
<keyword evidence="11" id="KW-1133">Transmembrane helix</keyword>
<evidence type="ECO:0000256" key="7">
    <source>
        <dbReference type="ARBA" id="ARBA00022692"/>
    </source>
</evidence>
<dbReference type="SMART" id="SM00387">
    <property type="entry name" value="HATPase_c"/>
    <property type="match status" value="1"/>
</dbReference>
<evidence type="ECO:0000313" key="17">
    <source>
        <dbReference type="EMBL" id="MCD2110164.1"/>
    </source>
</evidence>
<keyword evidence="7" id="KW-0812">Transmembrane</keyword>
<accession>A0AAW4XAU4</accession>
<keyword evidence="12" id="KW-0902">Two-component regulatory system</keyword>
<comment type="caution">
    <text evidence="17">The sequence shown here is derived from an EMBL/GenBank/DDBJ whole genome shotgun (WGS) entry which is preliminary data.</text>
</comment>
<dbReference type="Pfam" id="PF14689">
    <property type="entry name" value="SPOB_a"/>
    <property type="match status" value="1"/>
</dbReference>
<dbReference type="GO" id="GO:0007234">
    <property type="term" value="P:osmosensory signaling via phosphorelay pathway"/>
    <property type="evidence" value="ECO:0007669"/>
    <property type="project" value="TreeGrafter"/>
</dbReference>
<dbReference type="Gene3D" id="3.30.565.10">
    <property type="entry name" value="Histidine kinase-like ATPase, C-terminal domain"/>
    <property type="match status" value="1"/>
</dbReference>
<gene>
    <name evidence="17" type="ORF">LQ384_03560</name>
</gene>
<keyword evidence="9 17" id="KW-0418">Kinase</keyword>
<dbReference type="InterPro" id="IPR005467">
    <property type="entry name" value="His_kinase_dom"/>
</dbReference>
<dbReference type="SUPFAM" id="SSF103190">
    <property type="entry name" value="Sensory domain-like"/>
    <property type="match status" value="1"/>
</dbReference>
<dbReference type="InterPro" id="IPR035965">
    <property type="entry name" value="PAS-like_dom_sf"/>
</dbReference>
<evidence type="ECO:0000256" key="2">
    <source>
        <dbReference type="ARBA" id="ARBA00004651"/>
    </source>
</evidence>
<evidence type="ECO:0000256" key="9">
    <source>
        <dbReference type="ARBA" id="ARBA00022777"/>
    </source>
</evidence>
<dbReference type="InterPro" id="IPR004358">
    <property type="entry name" value="Sig_transdc_His_kin-like_C"/>
</dbReference>
<evidence type="ECO:0000256" key="3">
    <source>
        <dbReference type="ARBA" id="ARBA00012438"/>
    </source>
</evidence>
<evidence type="ECO:0000256" key="15">
    <source>
        <dbReference type="SAM" id="SignalP"/>
    </source>
</evidence>
<feature type="signal peptide" evidence="15">
    <location>
        <begin position="1"/>
        <end position="27"/>
    </location>
</feature>
<dbReference type="Gene3D" id="3.30.450.20">
    <property type="entry name" value="PAS domain"/>
    <property type="match status" value="2"/>
</dbReference>
<dbReference type="PANTHER" id="PTHR42878:SF14">
    <property type="entry name" value="OSMOLARITY TWO-COMPONENT SYSTEM PROTEIN SSK1"/>
    <property type="match status" value="1"/>
</dbReference>